<accession>A0A0W0VHL4</accession>
<evidence type="ECO:0000313" key="2">
    <source>
        <dbReference type="Proteomes" id="UP000054997"/>
    </source>
</evidence>
<sequence>MKSLFKYFTTPPVTKVTLSSNELILALDKYPVKQEKNATVNIAEMRENTKQQFQALEHLTLETAQQKYPHESVSFDLCRDAPDLTVYKNKKEIVQLPSVRVNEQKREAWFHDTLEILKNYQKETKLVDYFSHMASQNVMNSGGNMMQQLARLANKEWMPVVAKGTATAKISANEKGMLYSKRIPIQSIVSTSDPETPVIANENKSPIACITTHLTIYADKMGIPRHRLTYEVESQNEQFRQNILQPLYKNLEKVRQETATSKQPSQDIKDSLEHWHIMK</sequence>
<proteinExistence type="predicted"/>
<dbReference type="STRING" id="45068.Llon_2166"/>
<dbReference type="RefSeq" id="WP_058530138.1">
    <property type="nucleotide sequence ID" value="NZ_CAAAHZ010000002.1"/>
</dbReference>
<dbReference type="EMBL" id="LNYK01000034">
    <property type="protein sequence ID" value="KTD19586.1"/>
    <property type="molecule type" value="Genomic_DNA"/>
</dbReference>
<comment type="caution">
    <text evidence="1">The sequence shown here is derived from an EMBL/GenBank/DDBJ whole genome shotgun (WGS) entry which is preliminary data.</text>
</comment>
<evidence type="ECO:0000313" key="1">
    <source>
        <dbReference type="EMBL" id="KTD19586.1"/>
    </source>
</evidence>
<reference evidence="1 2" key="1">
    <citation type="submission" date="2015-11" db="EMBL/GenBank/DDBJ databases">
        <title>Genomic analysis of 38 Legionella species identifies large and diverse effector repertoires.</title>
        <authorList>
            <person name="Burstein D."/>
            <person name="Amaro F."/>
            <person name="Zusman T."/>
            <person name="Lifshitz Z."/>
            <person name="Cohen O."/>
            <person name="Gilbert J.A."/>
            <person name="Pupko T."/>
            <person name="Shuman H.A."/>
            <person name="Segal G."/>
        </authorList>
    </citation>
    <scope>NUCLEOTIDE SEQUENCE [LARGE SCALE GENOMIC DNA]</scope>
    <source>
        <strain evidence="1 2">ATCC 49505</strain>
    </source>
</reference>
<dbReference type="OrthoDB" id="9996579at2"/>
<keyword evidence="2" id="KW-1185">Reference proteome</keyword>
<name>A0A0W0VHL4_9GAMM</name>
<organism evidence="1 2">
    <name type="scientific">Legionella londiniensis</name>
    <dbReference type="NCBI Taxonomy" id="45068"/>
    <lineage>
        <taxon>Bacteria</taxon>
        <taxon>Pseudomonadati</taxon>
        <taxon>Pseudomonadota</taxon>
        <taxon>Gammaproteobacteria</taxon>
        <taxon>Legionellales</taxon>
        <taxon>Legionellaceae</taxon>
        <taxon>Legionella</taxon>
    </lineage>
</organism>
<dbReference type="Proteomes" id="UP000054997">
    <property type="component" value="Unassembled WGS sequence"/>
</dbReference>
<dbReference type="AlphaFoldDB" id="A0A0W0VHL4"/>
<dbReference type="PATRIC" id="fig|45068.5.peg.2357"/>
<protein>
    <submittedName>
        <fullName evidence="1">Uncharacterized protein</fullName>
    </submittedName>
</protein>
<gene>
    <name evidence="1" type="ORF">Llon_2166</name>
</gene>